<evidence type="ECO:0000259" key="9">
    <source>
        <dbReference type="PROSITE" id="PS51722"/>
    </source>
</evidence>
<evidence type="ECO:0000256" key="4">
    <source>
        <dbReference type="ARBA" id="ARBA00022741"/>
    </source>
</evidence>
<keyword evidence="5" id="KW-0648">Protein biosynthesis</keyword>
<dbReference type="InterPro" id="IPR015190">
    <property type="entry name" value="Elong_fac_SelB-wing-hlx_typ-2"/>
</dbReference>
<evidence type="ECO:0000256" key="3">
    <source>
        <dbReference type="ARBA" id="ARBA00022490"/>
    </source>
</evidence>
<dbReference type="Proteomes" id="UP000248798">
    <property type="component" value="Unassembled WGS sequence"/>
</dbReference>
<dbReference type="GO" id="GO:0001514">
    <property type="term" value="P:selenocysteine incorporation"/>
    <property type="evidence" value="ECO:0007669"/>
    <property type="project" value="InterPro"/>
</dbReference>
<dbReference type="NCBIfam" id="TIGR00475">
    <property type="entry name" value="selB"/>
    <property type="match status" value="1"/>
</dbReference>
<dbReference type="NCBIfam" id="TIGR00231">
    <property type="entry name" value="small_GTP"/>
    <property type="match status" value="1"/>
</dbReference>
<dbReference type="SUPFAM" id="SSF46785">
    <property type="entry name" value="Winged helix' DNA-binding domain"/>
    <property type="match status" value="3"/>
</dbReference>
<dbReference type="InterPro" id="IPR031157">
    <property type="entry name" value="G_TR_CS"/>
</dbReference>
<dbReference type="RefSeq" id="WP_111958937.1">
    <property type="nucleotide sequence ID" value="NZ_CP036313.1"/>
</dbReference>
<dbReference type="PROSITE" id="PS00301">
    <property type="entry name" value="G_TR_1"/>
    <property type="match status" value="1"/>
</dbReference>
<dbReference type="Gene3D" id="1.10.10.2770">
    <property type="match status" value="1"/>
</dbReference>
<organism evidence="11 12">
    <name type="scientific">Desulfobacter hydrogenophilus</name>
    <dbReference type="NCBI Taxonomy" id="2291"/>
    <lineage>
        <taxon>Bacteria</taxon>
        <taxon>Pseudomonadati</taxon>
        <taxon>Thermodesulfobacteriota</taxon>
        <taxon>Desulfobacteria</taxon>
        <taxon>Desulfobacterales</taxon>
        <taxon>Desulfobacteraceae</taxon>
        <taxon>Desulfobacter</taxon>
    </lineage>
</organism>
<dbReference type="GO" id="GO:0005525">
    <property type="term" value="F:GTP binding"/>
    <property type="evidence" value="ECO:0007669"/>
    <property type="project" value="UniProtKB-KW"/>
</dbReference>
<evidence type="ECO:0000313" key="13">
    <source>
        <dbReference type="Proteomes" id="UP000293902"/>
    </source>
</evidence>
<keyword evidence="6" id="KW-0342">GTP-binding</keyword>
<dbReference type="InterPro" id="IPR036390">
    <property type="entry name" value="WH_DNA-bd_sf"/>
</dbReference>
<evidence type="ECO:0000313" key="12">
    <source>
        <dbReference type="Proteomes" id="UP000248798"/>
    </source>
</evidence>
<dbReference type="GO" id="GO:0003723">
    <property type="term" value="F:RNA binding"/>
    <property type="evidence" value="ECO:0007669"/>
    <property type="project" value="InterPro"/>
</dbReference>
<dbReference type="CDD" id="cd04171">
    <property type="entry name" value="SelB"/>
    <property type="match status" value="1"/>
</dbReference>
<dbReference type="EMBL" id="CP036313">
    <property type="protein sequence ID" value="QBH15332.1"/>
    <property type="molecule type" value="Genomic_DNA"/>
</dbReference>
<evidence type="ECO:0000256" key="7">
    <source>
        <dbReference type="ARBA" id="ARBA00025526"/>
    </source>
</evidence>
<dbReference type="Gene3D" id="3.40.50.300">
    <property type="entry name" value="P-loop containing nucleotide triphosphate hydrolases"/>
    <property type="match status" value="1"/>
</dbReference>
<keyword evidence="3" id="KW-0963">Cytoplasm</keyword>
<dbReference type="InterPro" id="IPR004161">
    <property type="entry name" value="EFTu-like_2"/>
</dbReference>
<dbReference type="InterPro" id="IPR009000">
    <property type="entry name" value="Transl_B-barrel_sf"/>
</dbReference>
<dbReference type="Proteomes" id="UP000293902">
    <property type="component" value="Chromosome"/>
</dbReference>
<dbReference type="PROSITE" id="PS51722">
    <property type="entry name" value="G_TR_2"/>
    <property type="match status" value="1"/>
</dbReference>
<name>A0A328FBJ1_9BACT</name>
<dbReference type="EMBL" id="QLNI01000038">
    <property type="protein sequence ID" value="RAM00802.1"/>
    <property type="molecule type" value="Genomic_DNA"/>
</dbReference>
<evidence type="ECO:0000256" key="8">
    <source>
        <dbReference type="ARBA" id="ARBA00031615"/>
    </source>
</evidence>
<evidence type="ECO:0000313" key="11">
    <source>
        <dbReference type="EMBL" id="RAM00802.1"/>
    </source>
</evidence>
<dbReference type="OrthoDB" id="9803139at2"/>
<dbReference type="Gene3D" id="1.10.10.10">
    <property type="entry name" value="Winged helix-like DNA-binding domain superfamily/Winged helix DNA-binding domain"/>
    <property type="match status" value="1"/>
</dbReference>
<sequence>MDNIILGTAGHIDHGKTSLVKALTGIETDRLKEEKERGITIELGFASLDLPNGQHIGIVDMPGHEKFVKNMVAGSSGIDVVVMVIAADEGVMPQTREHMEICNLMGINHGMIALTKTDLVDDDLLELAMDDIHDFIQDTFLEDKPIVPVSSATGQGLEDFLSTLEEICTQIPPRKFSSIFRLPVDRVFSMKGFGTVITGTLISGQVSVGQDIMVFPRKITSKVRGLQVHSSSVETAIAGTRTAINFQGLDREAVFRGDVLSTPGALIESYMVDAQFHYLKSNAKPAKARTRVRFHSGTSEIQGYMILLDRETLLPGDTAPVQFRLESPVCCIKDDRYVIRSYSPVKTIGGGAILNPVSQKYKLKDTATIEGLYDLAAQDDEKTIAYFLSIKGYSGLTLNELRVMTNVPDKKLAAALQKMLAKQEAVITDKEKQIYVHGTIFDEFKEKVLERLTIYHQANPLKEGMPAQELKSKFQYVDDARFFNILFHRLEKENLIVLNKNLVKLSEFKVALQVDQHETKEKIANIYKKAGLTPPFFRTICQDLDLDQKTGKDVMQMLIDEKQVIKTKDDLFFDAVAVNNLATELIEFLKANEKITTPQFKDMTGISRKYVIPLIEYFDAMHLTIRVEDHRQLRKKLA</sequence>
<feature type="domain" description="Tr-type G" evidence="9">
    <location>
        <begin position="1"/>
        <end position="174"/>
    </location>
</feature>
<dbReference type="CDD" id="cd03696">
    <property type="entry name" value="SelB_II"/>
    <property type="match status" value="1"/>
</dbReference>
<evidence type="ECO:0000256" key="1">
    <source>
        <dbReference type="ARBA" id="ARBA00004496"/>
    </source>
</evidence>
<dbReference type="InterPro" id="IPR057335">
    <property type="entry name" value="Beta-barrel_SelB"/>
</dbReference>
<evidence type="ECO:0000256" key="2">
    <source>
        <dbReference type="ARBA" id="ARBA00015953"/>
    </source>
</evidence>
<dbReference type="PANTHER" id="PTHR43721">
    <property type="entry name" value="ELONGATION FACTOR TU-RELATED"/>
    <property type="match status" value="1"/>
</dbReference>
<keyword evidence="4" id="KW-0547">Nucleotide-binding</keyword>
<dbReference type="Pfam" id="PF09106">
    <property type="entry name" value="WHD_2nd_SelB"/>
    <property type="match status" value="1"/>
</dbReference>
<evidence type="ECO:0000313" key="10">
    <source>
        <dbReference type="EMBL" id="QBH15332.1"/>
    </source>
</evidence>
<proteinExistence type="predicted"/>
<dbReference type="PRINTS" id="PR00315">
    <property type="entry name" value="ELONGATNFCT"/>
</dbReference>
<dbReference type="InterPro" id="IPR015191">
    <property type="entry name" value="SelB_WHD4"/>
</dbReference>
<dbReference type="Pfam" id="PF09107">
    <property type="entry name" value="WHD_3rd_SelB"/>
    <property type="match status" value="1"/>
</dbReference>
<protein>
    <recommendedName>
        <fullName evidence="2">Selenocysteine-specific elongation factor</fullName>
    </recommendedName>
    <alternativeName>
        <fullName evidence="8">SelB translation factor</fullName>
    </alternativeName>
</protein>
<dbReference type="InterPro" id="IPR027417">
    <property type="entry name" value="P-loop_NTPase"/>
</dbReference>
<gene>
    <name evidence="11" type="primary">selB</name>
    <name evidence="11" type="ORF">DO021_17240</name>
    <name evidence="10" type="ORF">EYB58_21925</name>
</gene>
<dbReference type="InterPro" id="IPR009001">
    <property type="entry name" value="Transl_elong_EF1A/Init_IF2_C"/>
</dbReference>
<reference evidence="11 12" key="1">
    <citation type="submission" date="2018-06" db="EMBL/GenBank/DDBJ databases">
        <title>Complete Genome Sequence of Desulfobacter hydrogenophilus (DSM3380).</title>
        <authorList>
            <person name="Marietou A."/>
            <person name="Schreiber L."/>
            <person name="Marshall I."/>
            <person name="Jorgensen B."/>
        </authorList>
    </citation>
    <scope>NUCLEOTIDE SEQUENCE [LARGE SCALE GENOMIC DNA]</scope>
    <source>
        <strain evidence="11 12">DSM 3380</strain>
    </source>
</reference>
<dbReference type="SUPFAM" id="SSF50447">
    <property type="entry name" value="Translation proteins"/>
    <property type="match status" value="1"/>
</dbReference>
<dbReference type="Gene3D" id="2.40.30.10">
    <property type="entry name" value="Translation factors"/>
    <property type="match status" value="2"/>
</dbReference>
<dbReference type="InterPro" id="IPR050055">
    <property type="entry name" value="EF-Tu_GTPase"/>
</dbReference>
<dbReference type="SUPFAM" id="SSF52540">
    <property type="entry name" value="P-loop containing nucleoside triphosphate hydrolases"/>
    <property type="match status" value="1"/>
</dbReference>
<dbReference type="InterPro" id="IPR005225">
    <property type="entry name" value="Small_GTP-bd"/>
</dbReference>
<keyword evidence="11" id="KW-0251">Elongation factor</keyword>
<reference evidence="10 13" key="2">
    <citation type="submission" date="2019-02" db="EMBL/GenBank/DDBJ databases">
        <title>Complete genome sequence of Desulfobacter hydrogenophilus AcRS1.</title>
        <authorList>
            <person name="Marietou A."/>
            <person name="Lund M.B."/>
            <person name="Marshall I.P.G."/>
            <person name="Schreiber L."/>
            <person name="Jorgensen B."/>
        </authorList>
    </citation>
    <scope>NUCLEOTIDE SEQUENCE [LARGE SCALE GENOMIC DNA]</scope>
    <source>
        <strain evidence="10 13">AcRS1</strain>
    </source>
</reference>
<dbReference type="Pfam" id="PF00009">
    <property type="entry name" value="GTP_EFTU"/>
    <property type="match status" value="1"/>
</dbReference>
<dbReference type="Pfam" id="PF03144">
    <property type="entry name" value="GTP_EFTU_D2"/>
    <property type="match status" value="1"/>
</dbReference>
<dbReference type="GO" id="GO:0003924">
    <property type="term" value="F:GTPase activity"/>
    <property type="evidence" value="ECO:0007669"/>
    <property type="project" value="InterPro"/>
</dbReference>
<dbReference type="InterPro" id="IPR004535">
    <property type="entry name" value="Transl_elong_SelB"/>
</dbReference>
<dbReference type="PANTHER" id="PTHR43721:SF22">
    <property type="entry name" value="ELONGATION FACTOR TU, MITOCHONDRIAL"/>
    <property type="match status" value="1"/>
</dbReference>
<dbReference type="InterPro" id="IPR036388">
    <property type="entry name" value="WH-like_DNA-bd_sf"/>
</dbReference>
<dbReference type="GO" id="GO:0005829">
    <property type="term" value="C:cytosol"/>
    <property type="evidence" value="ECO:0007669"/>
    <property type="project" value="TreeGrafter"/>
</dbReference>
<evidence type="ECO:0000256" key="6">
    <source>
        <dbReference type="ARBA" id="ARBA00023134"/>
    </source>
</evidence>
<dbReference type="SUPFAM" id="SSF50465">
    <property type="entry name" value="EF-Tu/eEF-1alpha/eIF2-gamma C-terminal domain"/>
    <property type="match status" value="1"/>
</dbReference>
<comment type="function">
    <text evidence="7">Translation factor necessary for the incorporation of selenocysteine into proteins. It probably replaces EF-Tu for the insertion of selenocysteine directed by the UGA codon. SelB binds GTP and GDP.</text>
</comment>
<evidence type="ECO:0000256" key="5">
    <source>
        <dbReference type="ARBA" id="ARBA00022917"/>
    </source>
</evidence>
<comment type="subcellular location">
    <subcellularLocation>
        <location evidence="1">Cytoplasm</location>
    </subcellularLocation>
</comment>
<dbReference type="InterPro" id="IPR000795">
    <property type="entry name" value="T_Tr_GTP-bd_dom"/>
</dbReference>
<dbReference type="GO" id="GO:0003746">
    <property type="term" value="F:translation elongation factor activity"/>
    <property type="evidence" value="ECO:0007669"/>
    <property type="project" value="UniProtKB-KW"/>
</dbReference>
<dbReference type="CDD" id="cd15491">
    <property type="entry name" value="selB_III"/>
    <property type="match status" value="1"/>
</dbReference>
<keyword evidence="13" id="KW-1185">Reference proteome</keyword>
<dbReference type="AlphaFoldDB" id="A0A328FBJ1"/>
<dbReference type="Pfam" id="PF25461">
    <property type="entry name" value="Beta-barrel_SelB"/>
    <property type="match status" value="1"/>
</dbReference>
<accession>A0A328FBJ1</accession>